<keyword evidence="4 6" id="KW-1133">Transmembrane helix</keyword>
<dbReference type="Proteomes" id="UP000184031">
    <property type="component" value="Unassembled WGS sequence"/>
</dbReference>
<evidence type="ECO:0000313" key="12">
    <source>
        <dbReference type="Proteomes" id="UP000198940"/>
    </source>
</evidence>
<feature type="transmembrane region" description="Helical" evidence="6">
    <location>
        <begin position="740"/>
        <end position="757"/>
    </location>
</feature>
<dbReference type="STRING" id="1055723.SAMN05216293_0456"/>
<organism evidence="10 11">
    <name type="scientific">Flagellimonas taeanensis</name>
    <dbReference type="NCBI Taxonomy" id="1005926"/>
    <lineage>
        <taxon>Bacteria</taxon>
        <taxon>Pseudomonadati</taxon>
        <taxon>Bacteroidota</taxon>
        <taxon>Flavobacteriia</taxon>
        <taxon>Flavobacteriales</taxon>
        <taxon>Flavobacteriaceae</taxon>
        <taxon>Flagellimonas</taxon>
    </lineage>
</organism>
<dbReference type="EMBL" id="FOKU01000001">
    <property type="protein sequence ID" value="SFB69194.1"/>
    <property type="molecule type" value="Genomic_DNA"/>
</dbReference>
<dbReference type="InterPro" id="IPR050250">
    <property type="entry name" value="Macrolide_Exporter_MacB"/>
</dbReference>
<feature type="domain" description="MacB-like periplasmic core" evidence="8">
    <location>
        <begin position="20"/>
        <end position="244"/>
    </location>
</feature>
<reference evidence="10 11" key="1">
    <citation type="submission" date="2016-11" db="EMBL/GenBank/DDBJ databases">
        <authorList>
            <person name="Varghese N."/>
            <person name="Submissions S."/>
        </authorList>
    </citation>
    <scope>NUCLEOTIDE SEQUENCE [LARGE SCALE GENOMIC DNA]</scope>
    <source>
        <strain evidence="10 11">CGMCC 1.12174</strain>
        <strain evidence="9 12">DSM 26351</strain>
    </source>
</reference>
<evidence type="ECO:0000256" key="3">
    <source>
        <dbReference type="ARBA" id="ARBA00022692"/>
    </source>
</evidence>
<evidence type="ECO:0000313" key="10">
    <source>
        <dbReference type="EMBL" id="SHK15505.1"/>
    </source>
</evidence>
<evidence type="ECO:0000256" key="1">
    <source>
        <dbReference type="ARBA" id="ARBA00004651"/>
    </source>
</evidence>
<evidence type="ECO:0000256" key="4">
    <source>
        <dbReference type="ARBA" id="ARBA00022989"/>
    </source>
</evidence>
<evidence type="ECO:0000256" key="5">
    <source>
        <dbReference type="ARBA" id="ARBA00023136"/>
    </source>
</evidence>
<dbReference type="GO" id="GO:0022857">
    <property type="term" value="F:transmembrane transporter activity"/>
    <property type="evidence" value="ECO:0007669"/>
    <property type="project" value="TreeGrafter"/>
</dbReference>
<evidence type="ECO:0000259" key="8">
    <source>
        <dbReference type="Pfam" id="PF12704"/>
    </source>
</evidence>
<accession>A0A1M6Q5P5</accession>
<sequence>MLKNYLKIAVRYLLKNKLYSIINIFGLAVGIASFVLIMLYVNYEKSYDTFEGSENVYRTYMDYLEGNTYVPGDAATYNASGPALKEMFPEVEDYVRFYYFEKLTFKVGEKILEQPLGSLVDPSYFDIFNYPLLKGNTKTVLAEPNSIVLSKSFAQKLFGDENPLRRTVSVFEDGKETQLMVTGVMEDVPETTHYRNSFLISFETEKTLTDFGPTAHELNWNMNNYYTYLKLAPNTNIDVLRQKIIDSDIEKSETERHNIEPIQDIHLYSDKPYEVAVNGSILRIKFLTAIAFIILVLSWLNYVNLSTTKSMERAKEAGIRKVAGAKRSQLIVQSLMESILLNFFAMTIALSLVFGTLPLYNRITGNELNLDWEALLKFAPYFIFILGGIILAGLYPAFLLSRYSPAKALKGKVKASTEGIGLRKGLIVTQFFATIVLLTGTFIITKQINFLDNQPIGADVGQVIALHGTVVSTKSDSLVNNDFRVLKEQLEGFPFIEKTAISETYPGDSFDNLSSTRGVFLPDGKNDRANIFYTYHAQPDYFDLMDIEFLAGGTFVRNSSFEGNQIVVNETFLKTMGISSPEEVLNKTVRFWGNNEWKVVGIIKDYYHFGLKSPILPMIIRYQDNMSNLLIKLDKSSTSIAGLESALDQVENKWHEVFPQSTFDYTFLDEKFEAQYEQDKAFGKAFQIFTILSILIASLGLFGLTAYTVVLRKKEIGIRKVNGATITQVLTLLNKDFAKLLGLAFLIAIPCSLYVMNQWLEGFTYRTNFSWWIFALAGTTALLITFLTVSWQSFKAAIANPVESLKDE</sequence>
<dbReference type="GO" id="GO:0005886">
    <property type="term" value="C:plasma membrane"/>
    <property type="evidence" value="ECO:0007669"/>
    <property type="project" value="UniProtKB-SubCell"/>
</dbReference>
<feature type="domain" description="ABC3 transporter permease C-terminal" evidence="7">
    <location>
        <begin position="688"/>
        <end position="801"/>
    </location>
</feature>
<gene>
    <name evidence="9" type="ORF">SAMN04487891_101449</name>
    <name evidence="10" type="ORF">SAMN05216293_0456</name>
</gene>
<proteinExistence type="predicted"/>
<evidence type="ECO:0000313" key="9">
    <source>
        <dbReference type="EMBL" id="SFB69194.1"/>
    </source>
</evidence>
<dbReference type="PANTHER" id="PTHR30572:SF18">
    <property type="entry name" value="ABC-TYPE MACROLIDE FAMILY EXPORT SYSTEM PERMEASE COMPONENT 2"/>
    <property type="match status" value="1"/>
</dbReference>
<feature type="transmembrane region" description="Helical" evidence="6">
    <location>
        <begin position="421"/>
        <end position="444"/>
    </location>
</feature>
<keyword evidence="5 6" id="KW-0472">Membrane</keyword>
<dbReference type="InterPro" id="IPR003838">
    <property type="entry name" value="ABC3_permease_C"/>
</dbReference>
<name>A0A1M6Q5P5_9FLAO</name>
<dbReference type="InterPro" id="IPR025857">
    <property type="entry name" value="MacB_PCD"/>
</dbReference>
<keyword evidence="12" id="KW-1185">Reference proteome</keyword>
<feature type="transmembrane region" description="Helical" evidence="6">
    <location>
        <begin position="21"/>
        <end position="41"/>
    </location>
</feature>
<keyword evidence="2" id="KW-1003">Cell membrane</keyword>
<evidence type="ECO:0000256" key="6">
    <source>
        <dbReference type="SAM" id="Phobius"/>
    </source>
</evidence>
<feature type="transmembrane region" description="Helical" evidence="6">
    <location>
        <begin position="380"/>
        <end position="400"/>
    </location>
</feature>
<feature type="transmembrane region" description="Helical" evidence="6">
    <location>
        <begin position="769"/>
        <end position="789"/>
    </location>
</feature>
<dbReference type="RefSeq" id="WP_072876384.1">
    <property type="nucleotide sequence ID" value="NZ_FOKU01000001.1"/>
</dbReference>
<evidence type="ECO:0000259" key="7">
    <source>
        <dbReference type="Pfam" id="PF02687"/>
    </source>
</evidence>
<feature type="transmembrane region" description="Helical" evidence="6">
    <location>
        <begin position="339"/>
        <end position="360"/>
    </location>
</feature>
<evidence type="ECO:0000256" key="2">
    <source>
        <dbReference type="ARBA" id="ARBA00022475"/>
    </source>
</evidence>
<feature type="transmembrane region" description="Helical" evidence="6">
    <location>
        <begin position="286"/>
        <end position="305"/>
    </location>
</feature>
<dbReference type="Pfam" id="PF12704">
    <property type="entry name" value="MacB_PCD"/>
    <property type="match status" value="1"/>
</dbReference>
<evidence type="ECO:0000313" key="11">
    <source>
        <dbReference type="Proteomes" id="UP000184031"/>
    </source>
</evidence>
<feature type="domain" description="ABC3 transporter permease C-terminal" evidence="7">
    <location>
        <begin position="289"/>
        <end position="403"/>
    </location>
</feature>
<protein>
    <submittedName>
        <fullName evidence="10">ABC transport system permease protein</fullName>
    </submittedName>
</protein>
<comment type="subcellular location">
    <subcellularLocation>
        <location evidence="1">Cell membrane</location>
        <topology evidence="1">Multi-pass membrane protein</topology>
    </subcellularLocation>
</comment>
<dbReference type="PANTHER" id="PTHR30572">
    <property type="entry name" value="MEMBRANE COMPONENT OF TRANSPORTER-RELATED"/>
    <property type="match status" value="1"/>
</dbReference>
<comment type="caution">
    <text evidence="10">The sequence shown here is derived from an EMBL/GenBank/DDBJ whole genome shotgun (WGS) entry which is preliminary data.</text>
</comment>
<keyword evidence="3 6" id="KW-0812">Transmembrane</keyword>
<dbReference type="AlphaFoldDB" id="A0A1M6Q5P5"/>
<feature type="transmembrane region" description="Helical" evidence="6">
    <location>
        <begin position="688"/>
        <end position="710"/>
    </location>
</feature>
<dbReference type="EMBL" id="FRAT01000001">
    <property type="protein sequence ID" value="SHK15505.1"/>
    <property type="molecule type" value="Genomic_DNA"/>
</dbReference>
<dbReference type="Pfam" id="PF02687">
    <property type="entry name" value="FtsX"/>
    <property type="match status" value="2"/>
</dbReference>
<dbReference type="Proteomes" id="UP000198940">
    <property type="component" value="Unassembled WGS sequence"/>
</dbReference>
<dbReference type="OrthoDB" id="8740261at2"/>